<dbReference type="InterPro" id="IPR043472">
    <property type="entry name" value="Macro_dom-like"/>
</dbReference>
<keyword evidence="7" id="KW-1185">Reference proteome</keyword>
<dbReference type="Gene3D" id="3.40.220.10">
    <property type="entry name" value="Leucine Aminopeptidase, subunit E, domain 1"/>
    <property type="match status" value="1"/>
</dbReference>
<dbReference type="InterPro" id="IPR037197">
    <property type="entry name" value="WWE_dom_sf"/>
</dbReference>
<dbReference type="AlphaFoldDB" id="A0A7D9JLQ6"/>
<dbReference type="Pfam" id="PF01661">
    <property type="entry name" value="Macro"/>
    <property type="match status" value="1"/>
</dbReference>
<evidence type="ECO:0000313" key="6">
    <source>
        <dbReference type="EMBL" id="CAB4032416.1"/>
    </source>
</evidence>
<dbReference type="PROSITE" id="PS51154">
    <property type="entry name" value="MACRO"/>
    <property type="match status" value="1"/>
</dbReference>
<organism evidence="6 7">
    <name type="scientific">Paramuricea clavata</name>
    <name type="common">Red gorgonian</name>
    <name type="synonym">Violescent sea-whip</name>
    <dbReference type="NCBI Taxonomy" id="317549"/>
    <lineage>
        <taxon>Eukaryota</taxon>
        <taxon>Metazoa</taxon>
        <taxon>Cnidaria</taxon>
        <taxon>Anthozoa</taxon>
        <taxon>Octocorallia</taxon>
        <taxon>Malacalcyonacea</taxon>
        <taxon>Plexauridae</taxon>
        <taxon>Paramuricea</taxon>
    </lineage>
</organism>
<dbReference type="EMBL" id="CACRXK020018386">
    <property type="protein sequence ID" value="CAB4032416.1"/>
    <property type="molecule type" value="Genomic_DNA"/>
</dbReference>
<dbReference type="GO" id="GO:0003950">
    <property type="term" value="F:NAD+ poly-ADP-ribosyltransferase activity"/>
    <property type="evidence" value="ECO:0007669"/>
    <property type="project" value="UniProtKB-UniRule"/>
</dbReference>
<protein>
    <submittedName>
        <fullName evidence="6">Poly [ADP-ribose] polymerase 14-like</fullName>
    </submittedName>
</protein>
<dbReference type="SUPFAM" id="SSF117839">
    <property type="entry name" value="WWE domain"/>
    <property type="match status" value="1"/>
</dbReference>
<dbReference type="InterPro" id="IPR002589">
    <property type="entry name" value="Macro_dom"/>
</dbReference>
<dbReference type="CDD" id="cd01439">
    <property type="entry name" value="TCCD_inducible_PARP_like"/>
    <property type="match status" value="1"/>
</dbReference>
<dbReference type="InterPro" id="IPR004170">
    <property type="entry name" value="WWE_dom"/>
</dbReference>
<dbReference type="InterPro" id="IPR012317">
    <property type="entry name" value="Poly(ADP-ribose)pol_cat_dom"/>
</dbReference>
<evidence type="ECO:0000313" key="7">
    <source>
        <dbReference type="Proteomes" id="UP001152795"/>
    </source>
</evidence>
<dbReference type="Pfam" id="PF00644">
    <property type="entry name" value="PARP"/>
    <property type="match status" value="1"/>
</dbReference>
<sequence>MVGKVLNSVGGLSYVAACNQHTNIGTGDIATTIGGNLPCHYVIHAVCCGWNAGGTAEQTLRSLLLKILLDCNQLSARSVAMPLIGTGKHKFPEDVVLCVMKEEFEKFSSRYPQGTLKEIKLVRYDQGISRKTVQTQATSGSTTPRFKPTFVPLVASSSIESVKLYVYARSSDAITSALVDIERFIKKNVTSKKVEHEKLFDVVLKHWDELKSLAKDGNLRITCVNETTVSIEGLSSKVLEAKEKLTEMVSRHTDEERRSHQLSYISQNVQWYYSDHSSREMAYSAQLNGTIEVARMIGEAMVEITESDGQQYNVNFAQMVARNKSTGQTRKLSRKQIGSGTGLELSLPSNWTPQPASKVVELVRVAPTSSEYLTVCRDFVARGGRADQLYSVERMQNPQLHSMYLAFKKSMRGQSNEMRLFHGTDAANVDSINAHNFSRSFAGVNGVAYGNGVYFARDASYSINYARKRHLGSRPKMYMAKVLVGEYTRGAPGLKAPPSKNDPNNPGLRYDSVVDHPSNPSMYIIFQDNQYYPEYLLTLQY</sequence>
<evidence type="ECO:0000256" key="3">
    <source>
        <dbReference type="ARBA" id="ARBA00022679"/>
    </source>
</evidence>
<keyword evidence="3" id="KW-0808">Transferase</keyword>
<dbReference type="Pfam" id="PF02825">
    <property type="entry name" value="WWE"/>
    <property type="match status" value="1"/>
</dbReference>
<dbReference type="SUPFAM" id="SSF52949">
    <property type="entry name" value="Macro domain-like"/>
    <property type="match status" value="1"/>
</dbReference>
<dbReference type="Gene3D" id="3.90.228.10">
    <property type="match status" value="1"/>
</dbReference>
<dbReference type="PROSITE" id="PS50918">
    <property type="entry name" value="WWE"/>
    <property type="match status" value="1"/>
</dbReference>
<dbReference type="Proteomes" id="UP001152795">
    <property type="component" value="Unassembled WGS sequence"/>
</dbReference>
<proteinExistence type="predicted"/>
<evidence type="ECO:0000256" key="5">
    <source>
        <dbReference type="ARBA" id="ARBA00023242"/>
    </source>
</evidence>
<name>A0A7D9JLQ6_PARCT</name>
<evidence type="ECO:0000256" key="4">
    <source>
        <dbReference type="ARBA" id="ARBA00023027"/>
    </source>
</evidence>
<comment type="caution">
    <text evidence="6">The sequence shown here is derived from an EMBL/GenBank/DDBJ whole genome shotgun (WGS) entry which is preliminary data.</text>
</comment>
<dbReference type="GO" id="GO:0003714">
    <property type="term" value="F:transcription corepressor activity"/>
    <property type="evidence" value="ECO:0007669"/>
    <property type="project" value="TreeGrafter"/>
</dbReference>
<evidence type="ECO:0000256" key="2">
    <source>
        <dbReference type="ARBA" id="ARBA00022676"/>
    </source>
</evidence>
<keyword evidence="4" id="KW-0520">NAD</keyword>
<reference evidence="6" key="1">
    <citation type="submission" date="2020-04" db="EMBL/GenBank/DDBJ databases">
        <authorList>
            <person name="Alioto T."/>
            <person name="Alioto T."/>
            <person name="Gomez Garrido J."/>
        </authorList>
    </citation>
    <scope>NUCLEOTIDE SEQUENCE</scope>
    <source>
        <strain evidence="6">A484AB</strain>
    </source>
</reference>
<comment type="subcellular location">
    <subcellularLocation>
        <location evidence="1">Nucleus</location>
    </subcellularLocation>
</comment>
<keyword evidence="5" id="KW-0539">Nucleus</keyword>
<dbReference type="PANTHER" id="PTHR14453">
    <property type="entry name" value="PARP/ZINC FINGER CCCH TYPE DOMAIN CONTAINING PROTEIN"/>
    <property type="match status" value="1"/>
</dbReference>
<keyword evidence="2" id="KW-0328">Glycosyltransferase</keyword>
<dbReference type="PANTHER" id="PTHR14453:SF67">
    <property type="entry name" value="POLY [ADP-RIBOSE] POLYMERASE"/>
    <property type="match status" value="1"/>
</dbReference>
<dbReference type="Gene3D" id="3.30.720.50">
    <property type="match status" value="1"/>
</dbReference>
<dbReference type="GO" id="GO:0010629">
    <property type="term" value="P:negative regulation of gene expression"/>
    <property type="evidence" value="ECO:0007669"/>
    <property type="project" value="TreeGrafter"/>
</dbReference>
<dbReference type="InterPro" id="IPR052056">
    <property type="entry name" value="Mono-ARTD/PARP"/>
</dbReference>
<dbReference type="PROSITE" id="PS51059">
    <property type="entry name" value="PARP_CATALYTIC"/>
    <property type="match status" value="1"/>
</dbReference>
<dbReference type="GO" id="GO:0005634">
    <property type="term" value="C:nucleus"/>
    <property type="evidence" value="ECO:0007669"/>
    <property type="project" value="UniProtKB-SubCell"/>
</dbReference>
<dbReference type="SUPFAM" id="SSF56399">
    <property type="entry name" value="ADP-ribosylation"/>
    <property type="match status" value="1"/>
</dbReference>
<dbReference type="GO" id="GO:0005737">
    <property type="term" value="C:cytoplasm"/>
    <property type="evidence" value="ECO:0007669"/>
    <property type="project" value="TreeGrafter"/>
</dbReference>
<gene>
    <name evidence="6" type="ORF">PACLA_8A009101</name>
</gene>
<evidence type="ECO:0000256" key="1">
    <source>
        <dbReference type="ARBA" id="ARBA00004123"/>
    </source>
</evidence>
<dbReference type="OrthoDB" id="406099at2759"/>
<accession>A0A7D9JLQ6</accession>